<sequence length="1444" mass="165914">QIKVFDVEFVKLECCSKKTKFIVVVITFVGCIENAYMTWIITLTILVLLNKLSCYEYIATFPQKNFEGDVVFASLNVFGLDKEINVTFTLMNSKKIVLQNSYTAFSQHEPFNNLQLKLPTDLDDTNYFYKISYGQEITAKKIINIEKKKKSLFIQTDKVIYKPGQTIYIRAFSVDDVFKRVLKNSTVKIYDPNKDLILEREYEKDRLVDLIYTFDIYALLGKWTINVDIGEMSKNRIVTLKEYAIPRFHVFVNPKTQSVITNNEYLLGNFEFTVIGEYTFKGRVDGTITYHIKNRYSDNILYSHQDPIEMVEGEAIVNVDLSIISVKLHNFEIFVTLKEKGTNIEQTSQNGYLVQISDYIYIIKSLDNGKTIKKDIDLELKYKIVNHHDDSFSILFDGPRCYLYLQYKEKVYPCQNNDKGIHTFVIKKEDLSNSIEIFQLKIYSENHQVQTMTDYVYRFMSKSKEALSLKLNSQSTKNTIYFDVIGSSHLSLIETYIIDRNGNSIFCKKLNINNLRYTGEFAIVPEMGTEFYLIVGSHIVYDDNKTDYISDVVQIMVSDNHKLCPIKLEFDEKIAKPGQNVTLYAKTNSKSSFIWISSYDISTRLLSTETNEITRDNIMNLVKISNHVYNRKSHYGWQPRNRKTTIGVFESAKTTLITNIDLSQEYQYYTMDGNVGAPGPVDLEKTPANEQPSELDTTDIKIRRDFKEVWIWDVLKTDSFGDIKKIYKTTDSMTTYLTNAFTFDSQNQLCVTDKSTELIVKQDFFIIMNLPATIIRGEIIHLKINFFNNYDKDLNNIPISFEFGDEYFEKNEVLTKKSLWDKLNLPSHSNKIISIELKAIKIGTTKITLFAMASDQISDAVEREITIKSEGVEFYEYDSYMLTLPKDANEIDIDIKFPEGTIKDTKRLFLTMKKGAMLSDVDSIEKMLKLPRGCGEQNMLYSSVAVAVLNYLDKINQLDSSTKKKAINYIKHGYLSEINYKHDDGSYSAFGQSRGNSGSTWLTAYVLICFSRARAYILTDSNVYNSKYEEEAIKFLLSKKSKDGAFIEEGKIIHTFMQGGVNSVLTVTSFVVICLSEQNYSHLDIEYSLNDSLDLIIDMSEKSPYANSISGYALCLAGSDVKYIDAYKKIVDDMIKDAIHEGDKMFWPMKPETIEDTILYINKNRASLDIEIAAYMLLTITKCNYRFEKAINVVKYLISKQNEHGGFTGTQDTSVGMRALGLYGEKIGIGNFIKVDATIKKQDTILNQFYVNSNIMEQKDLTKYVNEEYLTAKLSGEGTVVFQIVRSGYQKIEKKNTLSMTVDLKHEEHEIFYTELCLDSGVDTGMLLVQNEAFSGCNFVDIKEQTKDQKIRKVEISSNGDTVDIYIDDIKNKKICMEIKQQRTVDVEFMKSRPLNVIKYYETDDNAVIFVDPQKAVAYSVTSSGQFIIQKGFNILVVVMLYLI</sequence>
<feature type="domain" description="Alpha-macroglobulin receptor-binding" evidence="6">
    <location>
        <begin position="1324"/>
        <end position="1411"/>
    </location>
</feature>
<keyword evidence="4" id="KW-0472">Membrane</keyword>
<dbReference type="GO" id="GO:0004866">
    <property type="term" value="F:endopeptidase inhibitor activity"/>
    <property type="evidence" value="ECO:0007669"/>
    <property type="project" value="InterPro"/>
</dbReference>
<dbReference type="Gene3D" id="1.50.10.20">
    <property type="match status" value="1"/>
</dbReference>
<gene>
    <name evidence="7" type="ORF">A3Q56_01194</name>
</gene>
<dbReference type="InterPro" id="IPR011626">
    <property type="entry name" value="Alpha-macroglobulin_TED"/>
</dbReference>
<dbReference type="Gene3D" id="6.20.50.160">
    <property type="match status" value="1"/>
</dbReference>
<dbReference type="InterPro" id="IPR008930">
    <property type="entry name" value="Terpenoid_cyclase/PrenylTrfase"/>
</dbReference>
<protein>
    <submittedName>
        <fullName evidence="7">Alpha-1-M</fullName>
    </submittedName>
</protein>
<evidence type="ECO:0000256" key="4">
    <source>
        <dbReference type="SAM" id="Phobius"/>
    </source>
</evidence>
<feature type="non-terminal residue" evidence="7">
    <location>
        <position position="1"/>
    </location>
</feature>
<dbReference type="InterPro" id="IPR050473">
    <property type="entry name" value="A2M/Complement_sys"/>
</dbReference>
<organism evidence="7 8">
    <name type="scientific">Intoshia linei</name>
    <dbReference type="NCBI Taxonomy" id="1819745"/>
    <lineage>
        <taxon>Eukaryota</taxon>
        <taxon>Metazoa</taxon>
        <taxon>Spiralia</taxon>
        <taxon>Lophotrochozoa</taxon>
        <taxon>Mesozoa</taxon>
        <taxon>Orthonectida</taxon>
        <taxon>Rhopaluridae</taxon>
        <taxon>Intoshia</taxon>
    </lineage>
</organism>
<comment type="caution">
    <text evidence="7">The sequence shown here is derived from an EMBL/GenBank/DDBJ whole genome shotgun (WGS) entry which is preliminary data.</text>
</comment>
<dbReference type="InterPro" id="IPR013783">
    <property type="entry name" value="Ig-like_fold"/>
</dbReference>
<dbReference type="InterPro" id="IPR036595">
    <property type="entry name" value="A-macroglobulin_rcpt-bd_sf"/>
</dbReference>
<dbReference type="PANTHER" id="PTHR11412">
    <property type="entry name" value="MACROGLOBULIN / COMPLEMENT"/>
    <property type="match status" value="1"/>
</dbReference>
<accession>A0A177BA23</accession>
<dbReference type="Gene3D" id="2.20.130.20">
    <property type="match status" value="1"/>
</dbReference>
<keyword evidence="4" id="KW-1133">Transmembrane helix</keyword>
<dbReference type="InterPro" id="IPR047565">
    <property type="entry name" value="Alpha-macroglob_thiol-ester_cl"/>
</dbReference>
<dbReference type="Gene3D" id="2.60.40.1940">
    <property type="match status" value="1"/>
</dbReference>
<dbReference type="Gene3D" id="2.60.40.10">
    <property type="entry name" value="Immunoglobulins"/>
    <property type="match status" value="2"/>
</dbReference>
<dbReference type="EMBL" id="LWCA01000087">
    <property type="protein sequence ID" value="OAF71020.1"/>
    <property type="molecule type" value="Genomic_DNA"/>
</dbReference>
<dbReference type="InterPro" id="IPR009048">
    <property type="entry name" value="A-macroglobulin_rcpt-bd"/>
</dbReference>
<name>A0A177BA23_9BILA</name>
<dbReference type="SMART" id="SM01361">
    <property type="entry name" value="A2M_recep"/>
    <property type="match status" value="1"/>
</dbReference>
<dbReference type="PROSITE" id="PS00477">
    <property type="entry name" value="ALPHA_2_MACROGLOBULIN"/>
    <property type="match status" value="1"/>
</dbReference>
<dbReference type="Pfam" id="PF01835">
    <property type="entry name" value="MG2"/>
    <property type="match status" value="1"/>
</dbReference>
<dbReference type="SMART" id="SM01419">
    <property type="entry name" value="Thiol-ester_cl"/>
    <property type="match status" value="1"/>
</dbReference>
<dbReference type="SUPFAM" id="SSF49410">
    <property type="entry name" value="Alpha-macroglobulin receptor domain"/>
    <property type="match status" value="1"/>
</dbReference>
<evidence type="ECO:0000256" key="1">
    <source>
        <dbReference type="ARBA" id="ARBA00022729"/>
    </source>
</evidence>
<evidence type="ECO:0000313" key="8">
    <source>
        <dbReference type="Proteomes" id="UP000078046"/>
    </source>
</evidence>
<dbReference type="OrthoDB" id="9998011at2759"/>
<dbReference type="InterPro" id="IPR002890">
    <property type="entry name" value="MG2"/>
</dbReference>
<keyword evidence="8" id="KW-1185">Reference proteome</keyword>
<dbReference type="Pfam" id="PF07678">
    <property type="entry name" value="TED_complement"/>
    <property type="match status" value="1"/>
</dbReference>
<proteinExistence type="predicted"/>
<keyword evidence="2" id="KW-0882">Thioester bond</keyword>
<dbReference type="PANTHER" id="PTHR11412:SF136">
    <property type="entry name" value="CD109 ANTIGEN"/>
    <property type="match status" value="1"/>
</dbReference>
<dbReference type="GO" id="GO:0005615">
    <property type="term" value="C:extracellular space"/>
    <property type="evidence" value="ECO:0007669"/>
    <property type="project" value="InterPro"/>
</dbReference>
<dbReference type="Pfam" id="PF00207">
    <property type="entry name" value="A2M"/>
    <property type="match status" value="1"/>
</dbReference>
<feature type="transmembrane region" description="Helical" evidence="4">
    <location>
        <begin position="21"/>
        <end position="49"/>
    </location>
</feature>
<feature type="domain" description="Alpha-2-macroglobulin" evidence="5">
    <location>
        <begin position="709"/>
        <end position="801"/>
    </location>
</feature>
<dbReference type="SUPFAM" id="SSF48239">
    <property type="entry name" value="Terpenoid cyclases/Protein prenyltransferases"/>
    <property type="match status" value="1"/>
</dbReference>
<evidence type="ECO:0000259" key="6">
    <source>
        <dbReference type="SMART" id="SM01361"/>
    </source>
</evidence>
<evidence type="ECO:0000256" key="3">
    <source>
        <dbReference type="ARBA" id="ARBA00023157"/>
    </source>
</evidence>
<keyword evidence="3" id="KW-1015">Disulfide bond</keyword>
<dbReference type="Gene3D" id="2.60.120.1540">
    <property type="match status" value="1"/>
</dbReference>
<dbReference type="Proteomes" id="UP000078046">
    <property type="component" value="Unassembled WGS sequence"/>
</dbReference>
<keyword evidence="1" id="KW-0732">Signal</keyword>
<reference evidence="7 8" key="1">
    <citation type="submission" date="2016-04" db="EMBL/GenBank/DDBJ databases">
        <title>The genome of Intoshia linei affirms orthonectids as highly simplified spiralians.</title>
        <authorList>
            <person name="Mikhailov K.V."/>
            <person name="Slusarev G.S."/>
            <person name="Nikitin M.A."/>
            <person name="Logacheva M.D."/>
            <person name="Penin A."/>
            <person name="Aleoshin V."/>
            <person name="Panchin Y.V."/>
        </authorList>
    </citation>
    <scope>NUCLEOTIDE SEQUENCE [LARGE SCALE GENOMIC DNA]</scope>
    <source>
        <strain evidence="7">Intl2013</strain>
        <tissue evidence="7">Whole animal</tissue>
    </source>
</reference>
<dbReference type="InterPro" id="IPR019742">
    <property type="entry name" value="MacrogloblnA2_CS"/>
</dbReference>
<evidence type="ECO:0000313" key="7">
    <source>
        <dbReference type="EMBL" id="OAF71020.1"/>
    </source>
</evidence>
<evidence type="ECO:0000259" key="5">
    <source>
        <dbReference type="SMART" id="SM01360"/>
    </source>
</evidence>
<dbReference type="Gene3D" id="2.60.40.1930">
    <property type="match status" value="3"/>
</dbReference>
<dbReference type="SMART" id="SM01360">
    <property type="entry name" value="A2M"/>
    <property type="match status" value="1"/>
</dbReference>
<dbReference type="Gene3D" id="2.60.40.690">
    <property type="entry name" value="Alpha-macroglobulin, receptor-binding domain"/>
    <property type="match status" value="1"/>
</dbReference>
<evidence type="ECO:0000256" key="2">
    <source>
        <dbReference type="ARBA" id="ARBA00022966"/>
    </source>
</evidence>
<dbReference type="InterPro" id="IPR001599">
    <property type="entry name" value="Macroglobln_a2"/>
</dbReference>
<dbReference type="Pfam" id="PF07677">
    <property type="entry name" value="A2M_recep"/>
    <property type="match status" value="1"/>
</dbReference>
<keyword evidence="4" id="KW-0812">Transmembrane</keyword>